<dbReference type="RefSeq" id="WP_059516245.1">
    <property type="nucleotide sequence ID" value="NZ_LOWA01000025.1"/>
</dbReference>
<dbReference type="Pfam" id="PF09981">
    <property type="entry name" value="DUF2218"/>
    <property type="match status" value="1"/>
</dbReference>
<gene>
    <name evidence="1" type="ORF">WS67_11115</name>
</gene>
<keyword evidence="2" id="KW-1185">Reference proteome</keyword>
<reference evidence="1 2" key="1">
    <citation type="submission" date="2015-11" db="EMBL/GenBank/DDBJ databases">
        <title>Expanding the genomic diversity of Burkholderia species for the development of highly accurate diagnostics.</title>
        <authorList>
            <person name="Sahl J."/>
            <person name="Keim P."/>
            <person name="Wagner D."/>
        </authorList>
    </citation>
    <scope>NUCLEOTIDE SEQUENCE [LARGE SCALE GENOMIC DNA]</scope>
    <source>
        <strain evidence="1 2">TSV85</strain>
    </source>
</reference>
<dbReference type="Gene3D" id="3.30.310.50">
    <property type="entry name" value="Alpha-D-phosphohexomutase, C-terminal domain"/>
    <property type="match status" value="1"/>
</dbReference>
<comment type="caution">
    <text evidence="1">The sequence shown here is derived from an EMBL/GenBank/DDBJ whole genome shotgun (WGS) entry which is preliminary data.</text>
</comment>
<sequence length="112" mass="12774">MMDKIAMQTPNSLPASDTPFVSTAEVALPQAERVLFKMCKHYAIKVPVSFDEHRATIDFPVGKCYVIRTDDVLSIRCEADSADKLERIQYVMDEHLALMARNTQLTVDWRRA</sequence>
<dbReference type="PIRSF" id="PIRSF028291">
    <property type="entry name" value="UCP028291"/>
    <property type="match status" value="1"/>
</dbReference>
<evidence type="ECO:0008006" key="3">
    <source>
        <dbReference type="Google" id="ProtNLM"/>
    </source>
</evidence>
<protein>
    <recommendedName>
        <fullName evidence="3">DUF2218 domain-containing protein</fullName>
    </recommendedName>
</protein>
<evidence type="ECO:0000313" key="1">
    <source>
        <dbReference type="EMBL" id="KVE27648.1"/>
    </source>
</evidence>
<name>A0A103E3I0_9BURK</name>
<proteinExistence type="predicted"/>
<dbReference type="Proteomes" id="UP000062788">
    <property type="component" value="Unassembled WGS sequence"/>
</dbReference>
<evidence type="ECO:0000313" key="2">
    <source>
        <dbReference type="Proteomes" id="UP000062788"/>
    </source>
</evidence>
<dbReference type="InterPro" id="IPR014543">
    <property type="entry name" value="UCP028291"/>
</dbReference>
<organism evidence="1 2">
    <name type="scientific">Burkholderia singularis</name>
    <dbReference type="NCBI Taxonomy" id="1503053"/>
    <lineage>
        <taxon>Bacteria</taxon>
        <taxon>Pseudomonadati</taxon>
        <taxon>Pseudomonadota</taxon>
        <taxon>Betaproteobacteria</taxon>
        <taxon>Burkholderiales</taxon>
        <taxon>Burkholderiaceae</taxon>
        <taxon>Burkholderia</taxon>
        <taxon>pseudomallei group</taxon>
    </lineage>
</organism>
<dbReference type="AlphaFoldDB" id="A0A103E3I0"/>
<dbReference type="EMBL" id="LOWA01000025">
    <property type="protein sequence ID" value="KVE27648.1"/>
    <property type="molecule type" value="Genomic_DNA"/>
</dbReference>
<accession>A0A103E3I0</accession>